<dbReference type="AlphaFoldDB" id="A0A2P2P9J2"/>
<reference evidence="1" key="1">
    <citation type="submission" date="2018-02" db="EMBL/GenBank/DDBJ databases">
        <title>Rhizophora mucronata_Transcriptome.</title>
        <authorList>
            <person name="Meera S.P."/>
            <person name="Sreeshan A."/>
            <person name="Augustine A."/>
        </authorList>
    </citation>
    <scope>NUCLEOTIDE SEQUENCE</scope>
    <source>
        <tissue evidence="1">Leaf</tissue>
    </source>
</reference>
<dbReference type="EMBL" id="GGEC01070819">
    <property type="protein sequence ID" value="MBX51303.1"/>
    <property type="molecule type" value="Transcribed_RNA"/>
</dbReference>
<sequence>MITCATDVIMLNKEKRHGIIKKTMLLKWGKEKQDIKS</sequence>
<accession>A0A2P2P9J2</accession>
<proteinExistence type="predicted"/>
<name>A0A2P2P9J2_RHIMU</name>
<protein>
    <submittedName>
        <fullName evidence="1">Uncharacterized protein</fullName>
    </submittedName>
</protein>
<evidence type="ECO:0000313" key="1">
    <source>
        <dbReference type="EMBL" id="MBX51303.1"/>
    </source>
</evidence>
<organism evidence="1">
    <name type="scientific">Rhizophora mucronata</name>
    <name type="common">Asiatic mangrove</name>
    <dbReference type="NCBI Taxonomy" id="61149"/>
    <lineage>
        <taxon>Eukaryota</taxon>
        <taxon>Viridiplantae</taxon>
        <taxon>Streptophyta</taxon>
        <taxon>Embryophyta</taxon>
        <taxon>Tracheophyta</taxon>
        <taxon>Spermatophyta</taxon>
        <taxon>Magnoliopsida</taxon>
        <taxon>eudicotyledons</taxon>
        <taxon>Gunneridae</taxon>
        <taxon>Pentapetalae</taxon>
        <taxon>rosids</taxon>
        <taxon>fabids</taxon>
        <taxon>Malpighiales</taxon>
        <taxon>Rhizophoraceae</taxon>
        <taxon>Rhizophora</taxon>
    </lineage>
</organism>